<keyword evidence="5" id="KW-0496">Mitochondrion</keyword>
<reference evidence="5 7" key="2">
    <citation type="submission" date="2018-03" db="EMBL/GenBank/DDBJ databases">
        <authorList>
            <person name="Fogelqvist J."/>
        </authorList>
    </citation>
    <scope>NUCLEOTIDE SEQUENCE [LARGE SCALE GENOMIC DNA]</scope>
</reference>
<dbReference type="InterPro" id="IPR036663">
    <property type="entry name" value="Fumarylacetoacetase_C_sf"/>
</dbReference>
<organism evidence="4 6">
    <name type="scientific">Plasmodiophora brassicae</name>
    <name type="common">Clubroot disease agent</name>
    <dbReference type="NCBI Taxonomy" id="37360"/>
    <lineage>
        <taxon>Eukaryota</taxon>
        <taxon>Sar</taxon>
        <taxon>Rhizaria</taxon>
        <taxon>Endomyxa</taxon>
        <taxon>Phytomyxea</taxon>
        <taxon>Plasmodiophorida</taxon>
        <taxon>Plasmodiophoridae</taxon>
        <taxon>Plasmodiophora</taxon>
    </lineage>
</organism>
<evidence type="ECO:0000313" key="7">
    <source>
        <dbReference type="Proteomes" id="UP000290189"/>
    </source>
</evidence>
<accession>A0A0G4IRK9</accession>
<sequence>MRSIDVGSRLIIGVGRNYAQHAKELNNAVPTSPILFLKPPSSRIWPGQSIRIPAGIEEVHHEVELGVVIGSRTTSRVAERDAFDYIGGFVLALDMTCRDLQAKAIKAGHPWTVAKGYDTFCPLSEFISRDQLPDPSDTRLWLTVNDVVKQDGSTKDMIFSVPALVSHCSSIFSMEPGDLILTGTPAGVGPVRRGDTLQAGLNDSVTVLFNVE</sequence>
<dbReference type="SUPFAM" id="SSF56529">
    <property type="entry name" value="FAH"/>
    <property type="match status" value="1"/>
</dbReference>
<dbReference type="EMBL" id="CDSF01000081">
    <property type="protein sequence ID" value="CEO97905.1"/>
    <property type="molecule type" value="Genomic_DNA"/>
</dbReference>
<dbReference type="EMBL" id="OVEO01000009">
    <property type="protein sequence ID" value="SPQ98121.1"/>
    <property type="molecule type" value="Genomic_DNA"/>
</dbReference>
<dbReference type="OMA" id="NCRKVIC"/>
<geneLocation type="mitochondrion" evidence="5"/>
<evidence type="ECO:0000313" key="6">
    <source>
        <dbReference type="Proteomes" id="UP000039324"/>
    </source>
</evidence>
<dbReference type="Pfam" id="PF01557">
    <property type="entry name" value="FAA_hydrolase"/>
    <property type="match status" value="1"/>
</dbReference>
<gene>
    <name evidence="4" type="ORF">PBRA_006017</name>
    <name evidence="5" type="ORF">PLBR_LOCUS5336</name>
</gene>
<dbReference type="PANTHER" id="PTHR11820">
    <property type="entry name" value="ACYLPYRUVASE"/>
    <property type="match status" value="1"/>
</dbReference>
<dbReference type="Proteomes" id="UP000039324">
    <property type="component" value="Unassembled WGS sequence"/>
</dbReference>
<proteinExistence type="inferred from homology"/>
<dbReference type="GO" id="GO:0019752">
    <property type="term" value="P:carboxylic acid metabolic process"/>
    <property type="evidence" value="ECO:0007669"/>
    <property type="project" value="UniProtKB-ARBA"/>
</dbReference>
<dbReference type="InterPro" id="IPR011234">
    <property type="entry name" value="Fumarylacetoacetase-like_C"/>
</dbReference>
<dbReference type="Proteomes" id="UP000290189">
    <property type="component" value="Unassembled WGS sequence"/>
</dbReference>
<dbReference type="AlphaFoldDB" id="A0A0G4IRK9"/>
<reference evidence="4 6" key="1">
    <citation type="submission" date="2015-02" db="EMBL/GenBank/DDBJ databases">
        <authorList>
            <person name="Chooi Y.-H."/>
        </authorList>
    </citation>
    <scope>NUCLEOTIDE SEQUENCE [LARGE SCALE GENOMIC DNA]</scope>
    <source>
        <strain evidence="4">E3</strain>
    </source>
</reference>
<protein>
    <recommendedName>
        <fullName evidence="3">Fumarylacetoacetase-like C-terminal domain-containing protein</fullName>
    </recommendedName>
</protein>
<dbReference type="STRING" id="37360.A0A0G4IRK9"/>
<dbReference type="PANTHER" id="PTHR11820:SF7">
    <property type="entry name" value="ACYLPYRUVASE FAHD1, MITOCHONDRIAL"/>
    <property type="match status" value="1"/>
</dbReference>
<name>A0A0G4IRK9_PLABS</name>
<evidence type="ECO:0000313" key="5">
    <source>
        <dbReference type="EMBL" id="SPQ98121.1"/>
    </source>
</evidence>
<evidence type="ECO:0000256" key="1">
    <source>
        <dbReference type="ARBA" id="ARBA00010211"/>
    </source>
</evidence>
<evidence type="ECO:0000256" key="2">
    <source>
        <dbReference type="ARBA" id="ARBA00022723"/>
    </source>
</evidence>
<comment type="similarity">
    <text evidence="1">Belongs to the FAH family.</text>
</comment>
<dbReference type="Gene3D" id="3.90.850.10">
    <property type="entry name" value="Fumarylacetoacetase-like, C-terminal domain"/>
    <property type="match status" value="1"/>
</dbReference>
<dbReference type="OrthoDB" id="411064at2759"/>
<evidence type="ECO:0000313" key="4">
    <source>
        <dbReference type="EMBL" id="CEO97905.1"/>
    </source>
</evidence>
<dbReference type="GO" id="GO:0018773">
    <property type="term" value="F:acetylpyruvate hydrolase activity"/>
    <property type="evidence" value="ECO:0007669"/>
    <property type="project" value="TreeGrafter"/>
</dbReference>
<keyword evidence="6" id="KW-1185">Reference proteome</keyword>
<dbReference type="FunFam" id="3.90.850.10:FF:000003">
    <property type="entry name" value="Fumarylacetoacetate hydrolase domain-containing 1"/>
    <property type="match status" value="1"/>
</dbReference>
<feature type="domain" description="Fumarylacetoacetase-like C-terminal" evidence="3">
    <location>
        <begin position="11"/>
        <end position="202"/>
    </location>
</feature>
<keyword evidence="2" id="KW-0479">Metal-binding</keyword>
<dbReference type="GO" id="GO:0046872">
    <property type="term" value="F:metal ion binding"/>
    <property type="evidence" value="ECO:0007669"/>
    <property type="project" value="UniProtKB-KW"/>
</dbReference>
<evidence type="ECO:0000259" key="3">
    <source>
        <dbReference type="Pfam" id="PF01557"/>
    </source>
</evidence>
<dbReference type="GO" id="GO:0005739">
    <property type="term" value="C:mitochondrion"/>
    <property type="evidence" value="ECO:0007669"/>
    <property type="project" value="TreeGrafter"/>
</dbReference>